<reference evidence="3 4" key="1">
    <citation type="submission" date="2023-06" db="EMBL/GenBank/DDBJ databases">
        <title>Black Yeasts Isolated from many extreme environments.</title>
        <authorList>
            <person name="Coleine C."/>
            <person name="Stajich J.E."/>
            <person name="Selbmann L."/>
        </authorList>
    </citation>
    <scope>NUCLEOTIDE SEQUENCE [LARGE SCALE GENOMIC DNA]</scope>
    <source>
        <strain evidence="3 4">CCFEE 5887</strain>
    </source>
</reference>
<sequence>MHIYPFFIPLLLARFCEAGPVIAIVAEVAGVVAGDVAVDAVAGSAVAEAFGMASNAVWYGQYVIVDGVLFWGSGIVAGATLGGSIAGGVVAVSDKNKSKSIMSSIESVERASASVSKASVSAVESVSKASKSAVESASKASKSASKSASKASKSASKSASKASKSASEAASKVLSVSKLLESIVKSAQKTATHAPLQSEGRKSTDGPIAPATTPQPTTTPAPAATTGIGAPPGTPVSTLPPAQRPSEVPAGVPEYNFRMCQYDIIKMGTNNQSLVFEQPQPQSIRVDNVPSTCMVLSTVLLGNPDLGPHPVPMGSASLQWNNVDPKAINEIRQAFGQPPQ</sequence>
<protein>
    <submittedName>
        <fullName evidence="3">Uncharacterized protein</fullName>
    </submittedName>
</protein>
<dbReference type="AlphaFoldDB" id="A0AAV9QNZ4"/>
<evidence type="ECO:0000256" key="1">
    <source>
        <dbReference type="SAM" id="MobiDB-lite"/>
    </source>
</evidence>
<dbReference type="Proteomes" id="UP001345827">
    <property type="component" value="Unassembled WGS sequence"/>
</dbReference>
<feature type="signal peptide" evidence="2">
    <location>
        <begin position="1"/>
        <end position="18"/>
    </location>
</feature>
<organism evidence="3 4">
    <name type="scientific">Vermiconidia calcicola</name>
    <dbReference type="NCBI Taxonomy" id="1690605"/>
    <lineage>
        <taxon>Eukaryota</taxon>
        <taxon>Fungi</taxon>
        <taxon>Dikarya</taxon>
        <taxon>Ascomycota</taxon>
        <taxon>Pezizomycotina</taxon>
        <taxon>Dothideomycetes</taxon>
        <taxon>Dothideomycetidae</taxon>
        <taxon>Mycosphaerellales</taxon>
        <taxon>Extremaceae</taxon>
        <taxon>Vermiconidia</taxon>
    </lineage>
</organism>
<feature type="compositionally biased region" description="Low complexity" evidence="1">
    <location>
        <begin position="206"/>
        <end position="231"/>
    </location>
</feature>
<feature type="region of interest" description="Disordered" evidence="1">
    <location>
        <begin position="136"/>
        <end position="167"/>
    </location>
</feature>
<feature type="region of interest" description="Disordered" evidence="1">
    <location>
        <begin position="189"/>
        <end position="250"/>
    </location>
</feature>
<evidence type="ECO:0000313" key="3">
    <source>
        <dbReference type="EMBL" id="KAK5545160.1"/>
    </source>
</evidence>
<keyword evidence="4" id="KW-1185">Reference proteome</keyword>
<proteinExistence type="predicted"/>
<name>A0AAV9QNZ4_9PEZI</name>
<evidence type="ECO:0000313" key="4">
    <source>
        <dbReference type="Proteomes" id="UP001345827"/>
    </source>
</evidence>
<comment type="caution">
    <text evidence="3">The sequence shown here is derived from an EMBL/GenBank/DDBJ whole genome shotgun (WGS) entry which is preliminary data.</text>
</comment>
<accession>A0AAV9QNZ4</accession>
<keyword evidence="2" id="KW-0732">Signal</keyword>
<feature type="chain" id="PRO_5043687382" evidence="2">
    <location>
        <begin position="19"/>
        <end position="340"/>
    </location>
</feature>
<evidence type="ECO:0000256" key="2">
    <source>
        <dbReference type="SAM" id="SignalP"/>
    </source>
</evidence>
<gene>
    <name evidence="3" type="ORF">LTR25_000167</name>
</gene>
<dbReference type="EMBL" id="JAXLQG010000001">
    <property type="protein sequence ID" value="KAK5545160.1"/>
    <property type="molecule type" value="Genomic_DNA"/>
</dbReference>